<sequence length="252" mass="28043">MKKQIVKLLRMAKVLRQSYARPGRQYESGTWWDENFYEDSISDSDTIGPGRNRYSTAYHYASVEALICKALFERLENGPVGDVIDIGSGAGHWLDFYTQLGASSLHGVEVSQRAYKALNERYANTPNMTLAHGTASDALAEVSGKVDLVNAIGVMFHIVSDDEWRETIQRMAGVLKPGGLLVVGGWFGSLDGLNAQVDKQGRINKRLRSASNWKRTLASSGFDEIEILRNRMRDGIADAQPENHLLVARRAR</sequence>
<dbReference type="CDD" id="cd02440">
    <property type="entry name" value="AdoMet_MTases"/>
    <property type="match status" value="1"/>
</dbReference>
<dbReference type="GO" id="GO:0008168">
    <property type="term" value="F:methyltransferase activity"/>
    <property type="evidence" value="ECO:0007669"/>
    <property type="project" value="UniProtKB-KW"/>
</dbReference>
<dbReference type="InterPro" id="IPR041698">
    <property type="entry name" value="Methyltransf_25"/>
</dbReference>
<keyword evidence="4" id="KW-1185">Reference proteome</keyword>
<name>A0A3S2VQ15_9PROT</name>
<protein>
    <submittedName>
        <fullName evidence="3">Class I SAM-dependent methyltransferase</fullName>
    </submittedName>
</protein>
<dbReference type="InterPro" id="IPR029063">
    <property type="entry name" value="SAM-dependent_MTases_sf"/>
</dbReference>
<dbReference type="Pfam" id="PF13649">
    <property type="entry name" value="Methyltransf_25"/>
    <property type="match status" value="1"/>
</dbReference>
<dbReference type="Gene3D" id="3.40.50.150">
    <property type="entry name" value="Vaccinia Virus protein VP39"/>
    <property type="match status" value="1"/>
</dbReference>
<dbReference type="PANTHER" id="PTHR43861:SF3">
    <property type="entry name" value="PUTATIVE (AFU_ORTHOLOGUE AFUA_2G14390)-RELATED"/>
    <property type="match status" value="1"/>
</dbReference>
<feature type="domain" description="Methyltransferase" evidence="2">
    <location>
        <begin position="83"/>
        <end position="179"/>
    </location>
</feature>
<dbReference type="OrthoDB" id="9815644at2"/>
<dbReference type="SUPFAM" id="SSF53335">
    <property type="entry name" value="S-adenosyl-L-methionine-dependent methyltransferases"/>
    <property type="match status" value="1"/>
</dbReference>
<proteinExistence type="predicted"/>
<dbReference type="Proteomes" id="UP000287447">
    <property type="component" value="Unassembled WGS sequence"/>
</dbReference>
<evidence type="ECO:0000313" key="4">
    <source>
        <dbReference type="Proteomes" id="UP000287447"/>
    </source>
</evidence>
<gene>
    <name evidence="3" type="ORF">EOI86_16550</name>
</gene>
<evidence type="ECO:0000313" key="3">
    <source>
        <dbReference type="EMBL" id="RVU36774.1"/>
    </source>
</evidence>
<reference evidence="4" key="1">
    <citation type="submission" date="2019-01" db="EMBL/GenBank/DDBJ databases">
        <title>Gri0909 isolated from a small marine red alga.</title>
        <authorList>
            <person name="Kim J."/>
            <person name="Jeong S.E."/>
            <person name="Jeon C.O."/>
        </authorList>
    </citation>
    <scope>NUCLEOTIDE SEQUENCE [LARGE SCALE GENOMIC DNA]</scope>
    <source>
        <strain evidence="4">Gri0909</strain>
    </source>
</reference>
<dbReference type="PANTHER" id="PTHR43861">
    <property type="entry name" value="TRANS-ACONITATE 2-METHYLTRANSFERASE-RELATED"/>
    <property type="match status" value="1"/>
</dbReference>
<organism evidence="3 4">
    <name type="scientific">Hwanghaeella grinnelliae</name>
    <dbReference type="NCBI Taxonomy" id="2500179"/>
    <lineage>
        <taxon>Bacteria</taxon>
        <taxon>Pseudomonadati</taxon>
        <taxon>Pseudomonadota</taxon>
        <taxon>Alphaproteobacteria</taxon>
        <taxon>Rhodospirillales</taxon>
        <taxon>Rhodospirillaceae</taxon>
        <taxon>Hwanghaeella</taxon>
    </lineage>
</organism>
<keyword evidence="1 3" id="KW-0808">Transferase</keyword>
<evidence type="ECO:0000256" key="1">
    <source>
        <dbReference type="ARBA" id="ARBA00022679"/>
    </source>
</evidence>
<dbReference type="AlphaFoldDB" id="A0A3S2VQ15"/>
<dbReference type="GO" id="GO:0032259">
    <property type="term" value="P:methylation"/>
    <property type="evidence" value="ECO:0007669"/>
    <property type="project" value="UniProtKB-KW"/>
</dbReference>
<keyword evidence="3" id="KW-0489">Methyltransferase</keyword>
<evidence type="ECO:0000259" key="2">
    <source>
        <dbReference type="Pfam" id="PF13649"/>
    </source>
</evidence>
<dbReference type="RefSeq" id="WP_127766250.1">
    <property type="nucleotide sequence ID" value="NZ_SADE01000002.1"/>
</dbReference>
<comment type="caution">
    <text evidence="3">The sequence shown here is derived from an EMBL/GenBank/DDBJ whole genome shotgun (WGS) entry which is preliminary data.</text>
</comment>
<accession>A0A3S2VQ15</accession>
<dbReference type="EMBL" id="SADE01000002">
    <property type="protein sequence ID" value="RVU36774.1"/>
    <property type="molecule type" value="Genomic_DNA"/>
</dbReference>